<dbReference type="InterPro" id="IPR029787">
    <property type="entry name" value="Nucleotide_cyclase"/>
</dbReference>
<dbReference type="InterPro" id="IPR000160">
    <property type="entry name" value="GGDEF_dom"/>
</dbReference>
<evidence type="ECO:0000313" key="3">
    <source>
        <dbReference type="EMBL" id="MEJ5976058.1"/>
    </source>
</evidence>
<reference evidence="3 4" key="1">
    <citation type="submission" date="2024-03" db="EMBL/GenBank/DDBJ databases">
        <authorList>
            <person name="Jo J.-H."/>
        </authorList>
    </citation>
    <scope>NUCLEOTIDE SEQUENCE [LARGE SCALE GENOMIC DNA]</scope>
    <source>
        <strain evidence="3 4">PS1R-30</strain>
    </source>
</reference>
<dbReference type="Gene3D" id="3.20.20.450">
    <property type="entry name" value="EAL domain"/>
    <property type="match status" value="1"/>
</dbReference>
<dbReference type="PANTHER" id="PTHR33121">
    <property type="entry name" value="CYCLIC DI-GMP PHOSPHODIESTERASE PDEF"/>
    <property type="match status" value="1"/>
</dbReference>
<dbReference type="InterPro" id="IPR035919">
    <property type="entry name" value="EAL_sf"/>
</dbReference>
<proteinExistence type="predicted"/>
<dbReference type="InterPro" id="IPR050706">
    <property type="entry name" value="Cyclic-di-GMP_PDE-like"/>
</dbReference>
<feature type="domain" description="GGDEF" evidence="2">
    <location>
        <begin position="43"/>
        <end position="180"/>
    </location>
</feature>
<comment type="caution">
    <text evidence="3">The sequence shown here is derived from an EMBL/GenBank/DDBJ whole genome shotgun (WGS) entry which is preliminary data.</text>
</comment>
<keyword evidence="4" id="KW-1185">Reference proteome</keyword>
<dbReference type="Gene3D" id="3.30.70.270">
    <property type="match status" value="1"/>
</dbReference>
<keyword evidence="3" id="KW-0378">Hydrolase</keyword>
<organism evidence="3 4">
    <name type="scientific">Novosphingobium anseongense</name>
    <dbReference type="NCBI Taxonomy" id="3133436"/>
    <lineage>
        <taxon>Bacteria</taxon>
        <taxon>Pseudomonadati</taxon>
        <taxon>Pseudomonadota</taxon>
        <taxon>Alphaproteobacteria</taxon>
        <taxon>Sphingomonadales</taxon>
        <taxon>Sphingomonadaceae</taxon>
        <taxon>Novosphingobium</taxon>
    </lineage>
</organism>
<dbReference type="PROSITE" id="PS50883">
    <property type="entry name" value="EAL"/>
    <property type="match status" value="1"/>
</dbReference>
<dbReference type="SUPFAM" id="SSF141868">
    <property type="entry name" value="EAL domain-like"/>
    <property type="match status" value="1"/>
</dbReference>
<dbReference type="EC" id="3.1.4.52" evidence="3"/>
<dbReference type="EMBL" id="JBBHJZ010000001">
    <property type="protein sequence ID" value="MEJ5976058.1"/>
    <property type="molecule type" value="Genomic_DNA"/>
</dbReference>
<dbReference type="InterPro" id="IPR043128">
    <property type="entry name" value="Rev_trsase/Diguanyl_cyclase"/>
</dbReference>
<dbReference type="GO" id="GO:0071111">
    <property type="term" value="F:cyclic-guanylate-specific phosphodiesterase activity"/>
    <property type="evidence" value="ECO:0007669"/>
    <property type="project" value="UniProtKB-EC"/>
</dbReference>
<dbReference type="PANTHER" id="PTHR33121:SF79">
    <property type="entry name" value="CYCLIC DI-GMP PHOSPHODIESTERASE PDED-RELATED"/>
    <property type="match status" value="1"/>
</dbReference>
<dbReference type="Pfam" id="PF00990">
    <property type="entry name" value="GGDEF"/>
    <property type="match status" value="1"/>
</dbReference>
<dbReference type="SUPFAM" id="SSF55073">
    <property type="entry name" value="Nucleotide cyclase"/>
    <property type="match status" value="1"/>
</dbReference>
<protein>
    <submittedName>
        <fullName evidence="3">GGDEF domain-containing phosphodiesterase</fullName>
        <ecNumber evidence="3">3.1.4.52</ecNumber>
    </submittedName>
</protein>
<dbReference type="Proteomes" id="UP001361239">
    <property type="component" value="Unassembled WGS sequence"/>
</dbReference>
<dbReference type="CDD" id="cd01948">
    <property type="entry name" value="EAL"/>
    <property type="match status" value="1"/>
</dbReference>
<dbReference type="InterPro" id="IPR001633">
    <property type="entry name" value="EAL_dom"/>
</dbReference>
<evidence type="ECO:0000259" key="2">
    <source>
        <dbReference type="PROSITE" id="PS50887"/>
    </source>
</evidence>
<dbReference type="Pfam" id="PF00563">
    <property type="entry name" value="EAL"/>
    <property type="match status" value="1"/>
</dbReference>
<evidence type="ECO:0000259" key="1">
    <source>
        <dbReference type="PROSITE" id="PS50883"/>
    </source>
</evidence>
<accession>A0ABU8RSU8</accession>
<gene>
    <name evidence="3" type="ORF">WG901_05395</name>
</gene>
<evidence type="ECO:0000313" key="4">
    <source>
        <dbReference type="Proteomes" id="UP001361239"/>
    </source>
</evidence>
<feature type="domain" description="EAL" evidence="1">
    <location>
        <begin position="187"/>
        <end position="433"/>
    </location>
</feature>
<name>A0ABU8RSU8_9SPHN</name>
<dbReference type="PROSITE" id="PS50887">
    <property type="entry name" value="GGDEF"/>
    <property type="match status" value="1"/>
</dbReference>
<sequence length="433" mass="46713">MNEPSSLDRDAPRDAVTGLPAIDTVRGRIEDWLTQAAARGEAARVHTLLLGLRRFDAVNLAYGASAGDAALAEVGGRICRFAENELDGPWLVARGSGGNFLLAANEACSRERWQLFAEQLADLVSQSIPAAAGALRLSPRLALLRALADDTVESLLDRLGHTLGSRRLQGGRIAWADGESVLPGRTAAQLEADLLVAIDRDEIEILFQPQFDADDLLTGAEALARWRHPLLGRIGAAALFGVAERSDHVAPLSRHIARRALAAAKDWPPGLRLSLNVTPADLAAISYADTLLGIVHESGFPPDRLTLEVTEQVLLSDIHAAAKTLGRISAEGIRVALDDFGAGFCNFRYLKLLPLDYLKLDRSMVDGIEDDPRDLAVLRAIVAMARALSLKVIAEGIEDEAQRDLIVREGCDFYQGFLRAAPMSLDEFCQLAG</sequence>
<dbReference type="RefSeq" id="WP_339585979.1">
    <property type="nucleotide sequence ID" value="NZ_JBBHJZ010000001.1"/>
</dbReference>
<dbReference type="SMART" id="SM00052">
    <property type="entry name" value="EAL"/>
    <property type="match status" value="1"/>
</dbReference>
<dbReference type="SMART" id="SM00267">
    <property type="entry name" value="GGDEF"/>
    <property type="match status" value="1"/>
</dbReference>